<comment type="caution">
    <text evidence="5">The sequence shown here is derived from an EMBL/GenBank/DDBJ whole genome shotgun (WGS) entry which is preliminary data.</text>
</comment>
<evidence type="ECO:0000313" key="5">
    <source>
        <dbReference type="EMBL" id="MBB4860391.1"/>
    </source>
</evidence>
<feature type="coiled-coil region" evidence="2">
    <location>
        <begin position="386"/>
        <end position="467"/>
    </location>
</feature>
<organism evidence="5 6">
    <name type="scientific">Novosphingobium chloroacetimidivorans</name>
    <dbReference type="NCBI Taxonomy" id="1428314"/>
    <lineage>
        <taxon>Bacteria</taxon>
        <taxon>Pseudomonadati</taxon>
        <taxon>Pseudomonadota</taxon>
        <taxon>Alphaproteobacteria</taxon>
        <taxon>Sphingomonadales</taxon>
        <taxon>Sphingomonadaceae</taxon>
        <taxon>Novosphingobium</taxon>
    </lineage>
</organism>
<dbReference type="PROSITE" id="PS51737">
    <property type="entry name" value="RECOMBINASE_DNA_BIND"/>
    <property type="match status" value="1"/>
</dbReference>
<dbReference type="SMART" id="SM00857">
    <property type="entry name" value="Resolvase"/>
    <property type="match status" value="1"/>
</dbReference>
<feature type="domain" description="Recombinase" evidence="4">
    <location>
        <begin position="175"/>
        <end position="291"/>
    </location>
</feature>
<evidence type="ECO:0000256" key="1">
    <source>
        <dbReference type="ARBA" id="ARBA00009913"/>
    </source>
</evidence>
<gene>
    <name evidence="5" type="ORF">HNO88_003734</name>
</gene>
<dbReference type="Gene3D" id="3.40.50.1390">
    <property type="entry name" value="Resolvase, N-terminal catalytic domain"/>
    <property type="match status" value="1"/>
</dbReference>
<dbReference type="RefSeq" id="WP_184249068.1">
    <property type="nucleotide sequence ID" value="NZ_JACHLR010000021.1"/>
</dbReference>
<keyword evidence="2" id="KW-0175">Coiled coil</keyword>
<dbReference type="Proteomes" id="UP000555448">
    <property type="component" value="Unassembled WGS sequence"/>
</dbReference>
<dbReference type="InterPro" id="IPR038109">
    <property type="entry name" value="DNA_bind_recomb_sf"/>
</dbReference>
<reference evidence="5 6" key="1">
    <citation type="submission" date="2020-08" db="EMBL/GenBank/DDBJ databases">
        <title>Functional genomics of gut bacteria from endangered species of beetles.</title>
        <authorList>
            <person name="Carlos-Shanley C."/>
        </authorList>
    </citation>
    <scope>NUCLEOTIDE SEQUENCE [LARGE SCALE GENOMIC DNA]</scope>
    <source>
        <strain evidence="5 6">S00245</strain>
    </source>
</reference>
<dbReference type="PANTHER" id="PTHR30461">
    <property type="entry name" value="DNA-INVERTASE FROM LAMBDOID PROPHAGE"/>
    <property type="match status" value="1"/>
</dbReference>
<evidence type="ECO:0000259" key="4">
    <source>
        <dbReference type="PROSITE" id="PS51737"/>
    </source>
</evidence>
<dbReference type="InterPro" id="IPR025827">
    <property type="entry name" value="Zn_ribbon_recom_dom"/>
</dbReference>
<dbReference type="Gene3D" id="3.90.1750.20">
    <property type="entry name" value="Putative Large Serine Recombinase, Chain B, Domain 2"/>
    <property type="match status" value="1"/>
</dbReference>
<name>A0A7W7NXH8_9SPHN</name>
<dbReference type="InterPro" id="IPR006119">
    <property type="entry name" value="Resolv_N"/>
</dbReference>
<dbReference type="Pfam" id="PF07508">
    <property type="entry name" value="Recombinase"/>
    <property type="match status" value="1"/>
</dbReference>
<comment type="similarity">
    <text evidence="1">Belongs to the site-specific recombinase resolvase family.</text>
</comment>
<dbReference type="GO" id="GO:0003677">
    <property type="term" value="F:DNA binding"/>
    <property type="evidence" value="ECO:0007669"/>
    <property type="project" value="InterPro"/>
</dbReference>
<accession>A0A7W7NXH8</accession>
<dbReference type="InterPro" id="IPR011109">
    <property type="entry name" value="DNA_bind_recombinase_dom"/>
</dbReference>
<evidence type="ECO:0000256" key="2">
    <source>
        <dbReference type="SAM" id="Coils"/>
    </source>
</evidence>
<dbReference type="AlphaFoldDB" id="A0A7W7NXH8"/>
<dbReference type="PANTHER" id="PTHR30461:SF26">
    <property type="entry name" value="RESOLVASE HOMOLOG YNEB"/>
    <property type="match status" value="1"/>
</dbReference>
<evidence type="ECO:0008006" key="7">
    <source>
        <dbReference type="Google" id="ProtNLM"/>
    </source>
</evidence>
<feature type="domain" description="Resolvase/invertase-type recombinase catalytic" evidence="3">
    <location>
        <begin position="3"/>
        <end position="169"/>
    </location>
</feature>
<dbReference type="SUPFAM" id="SSF53041">
    <property type="entry name" value="Resolvase-like"/>
    <property type="match status" value="1"/>
</dbReference>
<sequence length="567" mass="63109">MTLAYIYARYSDDKQSFDSIERQVKLGTDFAREHGWEVDDSRILIDEAKSAFKGHNRKDGSALAAFEAAAREGKRVGSVLVFENIDRLSRQGPIAALKLVWSLQEQGVTVASTHDREVYEPTAKSAAFDLVRIALTAERAHEESATKSKRSNAYWERVREGIRSGLKKAVAGNVPAWIDVADDLTMSLNDQRCQVLNEIFDLYGDGIGVNRIAKLLNERGEPTWGVEYRTGGKGWAETYLHKLLKNRAAVGEKWSARNNGGELLASDFYPQAVIAAKFDRAQAVRARKSKAGTGGATTYAGGNLFRSIATCGECGSRMHYIRKGPTAGYTAKDGTVRHYERKLASYLQCDRARRAAGCQNKTQYPYDTLEAAVLHWTFSFAHDDTNFAVNNRMVALENELAEASRKLTHLETAMANYIETLELAPSRTIGQKIASLEVEIDAVTADRERLTKELEQERAEGSRMSQLQAIEALWRTVTGADDEARQLARIKTNAALARLVSSFRFYESQEATLVTDEFALTFDRGGNLIDSALLGHIEDDDSPEREEMDRASTALILDRIKARQTVE</sequence>
<dbReference type="GO" id="GO:0000150">
    <property type="term" value="F:DNA strand exchange activity"/>
    <property type="evidence" value="ECO:0007669"/>
    <property type="project" value="InterPro"/>
</dbReference>
<evidence type="ECO:0000259" key="3">
    <source>
        <dbReference type="PROSITE" id="PS51736"/>
    </source>
</evidence>
<dbReference type="CDD" id="cd00338">
    <property type="entry name" value="Ser_Recombinase"/>
    <property type="match status" value="1"/>
</dbReference>
<protein>
    <recommendedName>
        <fullName evidence="7">Recombinase family protein</fullName>
    </recommendedName>
</protein>
<dbReference type="PROSITE" id="PS51736">
    <property type="entry name" value="RECOMBINASES_3"/>
    <property type="match status" value="1"/>
</dbReference>
<dbReference type="EMBL" id="JACHLR010000021">
    <property type="protein sequence ID" value="MBB4860391.1"/>
    <property type="molecule type" value="Genomic_DNA"/>
</dbReference>
<proteinExistence type="inferred from homology"/>
<evidence type="ECO:0000313" key="6">
    <source>
        <dbReference type="Proteomes" id="UP000555448"/>
    </source>
</evidence>
<dbReference type="InterPro" id="IPR036162">
    <property type="entry name" value="Resolvase-like_N_sf"/>
</dbReference>
<dbReference type="InterPro" id="IPR050639">
    <property type="entry name" value="SSR_resolvase"/>
</dbReference>
<dbReference type="Pfam" id="PF00239">
    <property type="entry name" value="Resolvase"/>
    <property type="match status" value="1"/>
</dbReference>
<dbReference type="Pfam" id="PF13408">
    <property type="entry name" value="Zn_ribbon_recom"/>
    <property type="match status" value="1"/>
</dbReference>
<keyword evidence="6" id="KW-1185">Reference proteome</keyword>